<accession>A0A830CXA6</accession>
<name>A0A830CXA6_9LAMI</name>
<keyword evidence="2" id="KW-1185">Reference proteome</keyword>
<protein>
    <submittedName>
        <fullName evidence="1">E3 ubiquitin-protein ligase rhf2a</fullName>
    </submittedName>
</protein>
<dbReference type="Proteomes" id="UP000653305">
    <property type="component" value="Unassembled WGS sequence"/>
</dbReference>
<sequence length="163" mass="18112">MCWQTISLKDPSSQELLDAVQHERKVRMNPPRNATIFHHPTLGDLVTTSVQFPVTEPELEDQIIQHLAAVASMGRAHQIARREGQRNRSSSTQGRHHFLVFSTLPNKASATSATPSDGGFPAPAVMVACPDLLWLPSPKMLHSLWHNLLLQGLVELKINPKHP</sequence>
<evidence type="ECO:0000313" key="1">
    <source>
        <dbReference type="EMBL" id="GFQ00484.1"/>
    </source>
</evidence>
<dbReference type="OrthoDB" id="1826253at2759"/>
<dbReference type="AlphaFoldDB" id="A0A830CXA6"/>
<proteinExistence type="predicted"/>
<dbReference type="EMBL" id="BMAC01000630">
    <property type="protein sequence ID" value="GFQ00484.1"/>
    <property type="molecule type" value="Genomic_DNA"/>
</dbReference>
<comment type="caution">
    <text evidence="1">The sequence shown here is derived from an EMBL/GenBank/DDBJ whole genome shotgun (WGS) entry which is preliminary data.</text>
</comment>
<reference evidence="1" key="1">
    <citation type="submission" date="2020-07" db="EMBL/GenBank/DDBJ databases">
        <title>Ethylene signaling mediates host invasion by parasitic plants.</title>
        <authorList>
            <person name="Yoshida S."/>
        </authorList>
    </citation>
    <scope>NUCLEOTIDE SEQUENCE</scope>
    <source>
        <strain evidence="1">Okayama</strain>
    </source>
</reference>
<evidence type="ECO:0000313" key="2">
    <source>
        <dbReference type="Proteomes" id="UP000653305"/>
    </source>
</evidence>
<organism evidence="1 2">
    <name type="scientific">Phtheirospermum japonicum</name>
    <dbReference type="NCBI Taxonomy" id="374723"/>
    <lineage>
        <taxon>Eukaryota</taxon>
        <taxon>Viridiplantae</taxon>
        <taxon>Streptophyta</taxon>
        <taxon>Embryophyta</taxon>
        <taxon>Tracheophyta</taxon>
        <taxon>Spermatophyta</taxon>
        <taxon>Magnoliopsida</taxon>
        <taxon>eudicotyledons</taxon>
        <taxon>Gunneridae</taxon>
        <taxon>Pentapetalae</taxon>
        <taxon>asterids</taxon>
        <taxon>lamiids</taxon>
        <taxon>Lamiales</taxon>
        <taxon>Orobanchaceae</taxon>
        <taxon>Orobanchaceae incertae sedis</taxon>
        <taxon>Phtheirospermum</taxon>
    </lineage>
</organism>
<gene>
    <name evidence="1" type="ORF">PHJA_002192400</name>
</gene>